<dbReference type="Pfam" id="PF18545">
    <property type="entry name" value="HalOD1"/>
    <property type="match status" value="1"/>
</dbReference>
<dbReference type="RefSeq" id="WP_054862383.1">
    <property type="nucleotide sequence ID" value="NZ_MWPH01000004.1"/>
</dbReference>
<evidence type="ECO:0000313" key="3">
    <source>
        <dbReference type="Proteomes" id="UP000196084"/>
    </source>
</evidence>
<dbReference type="InterPro" id="IPR040624">
    <property type="entry name" value="HalOD1"/>
</dbReference>
<dbReference type="Proteomes" id="UP000196084">
    <property type="component" value="Unassembled WGS sequence"/>
</dbReference>
<organism evidence="2 3">
    <name type="scientific">Natronolimnobius baerhuensis</name>
    <dbReference type="NCBI Taxonomy" id="253108"/>
    <lineage>
        <taxon>Archaea</taxon>
        <taxon>Methanobacteriati</taxon>
        <taxon>Methanobacteriota</taxon>
        <taxon>Stenosarchaea group</taxon>
        <taxon>Halobacteria</taxon>
        <taxon>Halobacteriales</taxon>
        <taxon>Natrialbaceae</taxon>
        <taxon>Natronolimnobius</taxon>
    </lineage>
</organism>
<evidence type="ECO:0000259" key="1">
    <source>
        <dbReference type="Pfam" id="PF18545"/>
    </source>
</evidence>
<accession>A0A202E4I9</accession>
<protein>
    <recommendedName>
        <fullName evidence="1">Halobacterial output domain-containing protein</fullName>
    </recommendedName>
</protein>
<dbReference type="OrthoDB" id="221929at2157"/>
<dbReference type="EMBL" id="MWPH01000004">
    <property type="protein sequence ID" value="OVE83147.1"/>
    <property type="molecule type" value="Genomic_DNA"/>
</dbReference>
<comment type="caution">
    <text evidence="2">The sequence shown here is derived from an EMBL/GenBank/DDBJ whole genome shotgun (WGS) entry which is preliminary data.</text>
</comment>
<evidence type="ECO:0000313" key="2">
    <source>
        <dbReference type="EMBL" id="OVE83147.1"/>
    </source>
</evidence>
<keyword evidence="3" id="KW-1185">Reference proteome</keyword>
<feature type="domain" description="Halobacterial output" evidence="1">
    <location>
        <begin position="8"/>
        <end position="69"/>
    </location>
</feature>
<sequence>MEYTIQRGESASTAVVSALAAYTDQPPESVGPLYDIVEPDALDALVDHQGELTVRFVHEGTEIVVTTDSVRINAAEDAVSESQPES</sequence>
<name>A0A202E4I9_9EURY</name>
<dbReference type="AlphaFoldDB" id="A0A202E4I9"/>
<gene>
    <name evidence="2" type="ORF">B2G88_17200</name>
</gene>
<proteinExistence type="predicted"/>
<reference evidence="2 3" key="1">
    <citation type="submission" date="2017-02" db="EMBL/GenBank/DDBJ databases">
        <title>Natronthermophilus aegyptiacus gen. nov.,sp. nov., an aerobic, extremely halophilic alkalithermophilic archaeon isolated from the athalassohaline Wadi An Natrun, Egypt.</title>
        <authorList>
            <person name="Zhao B."/>
        </authorList>
    </citation>
    <scope>NUCLEOTIDE SEQUENCE [LARGE SCALE GENOMIC DNA]</scope>
    <source>
        <strain evidence="2 3">CGMCC 1.3597</strain>
    </source>
</reference>